<dbReference type="EMBL" id="FZOF01000018">
    <property type="protein sequence ID" value="SNT24343.1"/>
    <property type="molecule type" value="Genomic_DNA"/>
</dbReference>
<keyword evidence="4" id="KW-1185">Reference proteome</keyword>
<dbReference type="RefSeq" id="WP_089226728.1">
    <property type="nucleotide sequence ID" value="NZ_FZOF01000018.1"/>
</dbReference>
<dbReference type="InterPro" id="IPR024344">
    <property type="entry name" value="MDMPI_metal-binding"/>
</dbReference>
<dbReference type="GO" id="GO:0005886">
    <property type="term" value="C:plasma membrane"/>
    <property type="evidence" value="ECO:0007669"/>
    <property type="project" value="TreeGrafter"/>
</dbReference>
<dbReference type="NCBIfam" id="TIGR03083">
    <property type="entry name" value="maleylpyruvate isomerase family mycothiol-dependent enzyme"/>
    <property type="match status" value="1"/>
</dbReference>
<reference evidence="3 4" key="1">
    <citation type="submission" date="2017-06" db="EMBL/GenBank/DDBJ databases">
        <authorList>
            <person name="Kim H.J."/>
            <person name="Triplett B.A."/>
        </authorList>
    </citation>
    <scope>NUCLEOTIDE SEQUENCE [LARGE SCALE GENOMIC DNA]</scope>
    <source>
        <strain evidence="3 4">CGMCC 4.1858</strain>
    </source>
</reference>
<evidence type="ECO:0000259" key="1">
    <source>
        <dbReference type="Pfam" id="PF07398"/>
    </source>
</evidence>
<evidence type="ECO:0000313" key="4">
    <source>
        <dbReference type="Proteomes" id="UP000198280"/>
    </source>
</evidence>
<dbReference type="PANTHER" id="PTHR40758">
    <property type="entry name" value="CONSERVED PROTEIN"/>
    <property type="match status" value="1"/>
</dbReference>
<dbReference type="SUPFAM" id="SSF109854">
    <property type="entry name" value="DinB/YfiT-like putative metalloenzymes"/>
    <property type="match status" value="1"/>
</dbReference>
<name>A0A239L3E8_9ACTN</name>
<dbReference type="InterPro" id="IPR010872">
    <property type="entry name" value="MDMPI_C-term_domain"/>
</dbReference>
<accession>A0A239L3E8</accession>
<sequence>METAEFIEALRRDGALLADAAEAAGLDTEVPSCPGWRVRELVRHQGAVHRWATRYVAEGRRQPEPIEAEVPTDEAALLPWFREGHERLVAALDAAPDDLECWYFLKASSPRAFWARRQAHETAIHRVDAELALGRDPSPMDPGFAADGVDELLAGFHIRPRSRVRSETPRTLRVRTTDTDAERDDWLARMSADPLVVERAAPGAADCTVSGTAEELYLTLWNRGAYEKLQVTGDASVIDLWRRTAAIG</sequence>
<evidence type="ECO:0000313" key="3">
    <source>
        <dbReference type="EMBL" id="SNT24343.1"/>
    </source>
</evidence>
<proteinExistence type="predicted"/>
<dbReference type="InterPro" id="IPR034660">
    <property type="entry name" value="DinB/YfiT-like"/>
</dbReference>
<organism evidence="3 4">
    <name type="scientific">Actinacidiphila glaucinigra</name>
    <dbReference type="NCBI Taxonomy" id="235986"/>
    <lineage>
        <taxon>Bacteria</taxon>
        <taxon>Bacillati</taxon>
        <taxon>Actinomycetota</taxon>
        <taxon>Actinomycetes</taxon>
        <taxon>Kitasatosporales</taxon>
        <taxon>Streptomycetaceae</taxon>
        <taxon>Actinacidiphila</taxon>
    </lineage>
</organism>
<protein>
    <submittedName>
        <fullName evidence="3">TIGR03083 family protein</fullName>
    </submittedName>
</protein>
<dbReference type="OrthoDB" id="3671213at2"/>
<dbReference type="Proteomes" id="UP000198280">
    <property type="component" value="Unassembled WGS sequence"/>
</dbReference>
<gene>
    <name evidence="3" type="ORF">SAMN05216252_11820</name>
</gene>
<dbReference type="AlphaFoldDB" id="A0A239L3E8"/>
<dbReference type="Pfam" id="PF07398">
    <property type="entry name" value="MDMPI_C"/>
    <property type="match status" value="1"/>
</dbReference>
<dbReference type="InterPro" id="IPR017517">
    <property type="entry name" value="Maleyloyr_isom"/>
</dbReference>
<feature type="domain" description="Mycothiol-dependent maleylpyruvate isomerase metal-binding" evidence="2">
    <location>
        <begin position="9"/>
        <end position="129"/>
    </location>
</feature>
<dbReference type="PANTHER" id="PTHR40758:SF1">
    <property type="entry name" value="CONSERVED PROTEIN"/>
    <property type="match status" value="1"/>
</dbReference>
<evidence type="ECO:0000259" key="2">
    <source>
        <dbReference type="Pfam" id="PF11716"/>
    </source>
</evidence>
<feature type="domain" description="MDMPI C-terminal" evidence="1">
    <location>
        <begin position="144"/>
        <end position="238"/>
    </location>
</feature>
<dbReference type="Pfam" id="PF11716">
    <property type="entry name" value="MDMPI_N"/>
    <property type="match status" value="1"/>
</dbReference>
<dbReference type="GO" id="GO:0046872">
    <property type="term" value="F:metal ion binding"/>
    <property type="evidence" value="ECO:0007669"/>
    <property type="project" value="InterPro"/>
</dbReference>